<dbReference type="STRING" id="1033810.HLPCO_001514"/>
<sequence>MEKINNFNVAFMHYALDKSENNKSFKVVEKQLTAEKLDKVFDKVDAEIIFYGHDHKPIYISGKKHYINVGSSGCTKYNFTHCSIVEFNNVDFNYQLIKIEYDKDTVIRELIDRNVPDKEFISKVFYGLKK</sequence>
<reference evidence="1 2" key="2">
    <citation type="journal article" date="2013" name="PLoS ONE">
        <title>INDIGO - INtegrated Data Warehouse of MIcrobial GenOmes with Examples from the Red Sea Extremophiles.</title>
        <authorList>
            <person name="Alam I."/>
            <person name="Antunes A."/>
            <person name="Kamau A.A."/>
            <person name="Ba Alawi W."/>
            <person name="Kalkatawi M."/>
            <person name="Stingl U."/>
            <person name="Bajic V.B."/>
        </authorList>
    </citation>
    <scope>NUCLEOTIDE SEQUENCE [LARGE SCALE GENOMIC DNA]</scope>
    <source>
        <strain evidence="1 2">SSD-17B</strain>
    </source>
</reference>
<dbReference type="Proteomes" id="UP000005707">
    <property type="component" value="Unassembled WGS sequence"/>
</dbReference>
<comment type="caution">
    <text evidence="1">The sequence shown here is derived from an EMBL/GenBank/DDBJ whole genome shotgun (WGS) entry which is preliminary data.</text>
</comment>
<organism evidence="1 2">
    <name type="scientific">Haloplasma contractile SSD-17B</name>
    <dbReference type="NCBI Taxonomy" id="1033810"/>
    <lineage>
        <taxon>Bacteria</taxon>
        <taxon>Bacillati</taxon>
        <taxon>Mycoplasmatota</taxon>
        <taxon>Mollicutes</taxon>
        <taxon>Haloplasmatales</taxon>
        <taxon>Haloplasmataceae</taxon>
        <taxon>Haloplasma</taxon>
    </lineage>
</organism>
<evidence type="ECO:0000313" key="2">
    <source>
        <dbReference type="Proteomes" id="UP000005707"/>
    </source>
</evidence>
<accession>U2EBV9</accession>
<dbReference type="AlphaFoldDB" id="U2EBV9"/>
<dbReference type="InterPro" id="IPR029052">
    <property type="entry name" value="Metallo-depent_PP-like"/>
</dbReference>
<evidence type="ECO:0008006" key="3">
    <source>
        <dbReference type="Google" id="ProtNLM"/>
    </source>
</evidence>
<gene>
    <name evidence="1" type="ORF">HLPCO_001514</name>
</gene>
<evidence type="ECO:0000313" key="1">
    <source>
        <dbReference type="EMBL" id="ERJ12528.1"/>
    </source>
</evidence>
<dbReference type="EMBL" id="AFNU02000004">
    <property type="protein sequence ID" value="ERJ12528.1"/>
    <property type="molecule type" value="Genomic_DNA"/>
</dbReference>
<protein>
    <recommendedName>
        <fullName evidence="3">Calcineurin-like phosphoesterase domain-containing protein</fullName>
    </recommendedName>
</protein>
<keyword evidence="2" id="KW-1185">Reference proteome</keyword>
<dbReference type="CDD" id="cd00838">
    <property type="entry name" value="MPP_superfamily"/>
    <property type="match status" value="1"/>
</dbReference>
<reference evidence="1 2" key="1">
    <citation type="journal article" date="2011" name="J. Bacteriol.">
        <title>Genome sequence of Haloplasma contractile, an unusual contractile bacterium from a deep-sea anoxic brine lake.</title>
        <authorList>
            <person name="Antunes A."/>
            <person name="Alam I."/>
            <person name="El Dorry H."/>
            <person name="Siam R."/>
            <person name="Robertson A."/>
            <person name="Bajic V.B."/>
            <person name="Stingl U."/>
        </authorList>
    </citation>
    <scope>NUCLEOTIDE SEQUENCE [LARGE SCALE GENOMIC DNA]</scope>
    <source>
        <strain evidence="1 2">SSD-17B</strain>
    </source>
</reference>
<dbReference type="Gene3D" id="3.60.21.10">
    <property type="match status" value="1"/>
</dbReference>
<dbReference type="SUPFAM" id="SSF56300">
    <property type="entry name" value="Metallo-dependent phosphatases"/>
    <property type="match status" value="1"/>
</dbReference>
<dbReference type="InParanoid" id="U2EBV9"/>
<proteinExistence type="predicted"/>
<name>U2EBV9_9MOLU</name>